<dbReference type="EMBL" id="BAAADU010000002">
    <property type="protein sequence ID" value="GAA0655829.1"/>
    <property type="molecule type" value="Genomic_DNA"/>
</dbReference>
<protein>
    <submittedName>
        <fullName evidence="1">Uncharacterized protein</fullName>
    </submittedName>
</protein>
<dbReference type="AlphaFoldDB" id="A0AAV3T1P4"/>
<comment type="caution">
    <text evidence="1">The sequence shown here is derived from an EMBL/GenBank/DDBJ whole genome shotgun (WGS) entry which is preliminary data.</text>
</comment>
<reference evidence="1 2" key="1">
    <citation type="journal article" date="2019" name="Int. J. Syst. Evol. Microbiol.">
        <title>The Global Catalogue of Microorganisms (GCM) 10K type strain sequencing project: providing services to taxonomists for standard genome sequencing and annotation.</title>
        <authorList>
            <consortium name="The Broad Institute Genomics Platform"/>
            <consortium name="The Broad Institute Genome Sequencing Center for Infectious Disease"/>
            <person name="Wu L."/>
            <person name="Ma J."/>
        </authorList>
    </citation>
    <scope>NUCLEOTIDE SEQUENCE [LARGE SCALE GENOMIC DNA]</scope>
    <source>
        <strain evidence="1 2">JCM 16327</strain>
    </source>
</reference>
<name>A0AAV3T1P4_9EURY</name>
<sequence>MSESNQGKIASFLTDNPRMIGVLFTMTLLLAQTGAVSAGNVAINGP</sequence>
<keyword evidence="2" id="KW-1185">Reference proteome</keyword>
<dbReference type="Proteomes" id="UP001500194">
    <property type="component" value="Unassembled WGS sequence"/>
</dbReference>
<evidence type="ECO:0000313" key="2">
    <source>
        <dbReference type="Proteomes" id="UP001500194"/>
    </source>
</evidence>
<proteinExistence type="predicted"/>
<dbReference type="Pfam" id="PF24335">
    <property type="entry name" value="DUF7503"/>
    <property type="match status" value="1"/>
</dbReference>
<dbReference type="RefSeq" id="WP_227260080.1">
    <property type="nucleotide sequence ID" value="NZ_BAAADU010000002.1"/>
</dbReference>
<dbReference type="InterPro" id="IPR055926">
    <property type="entry name" value="DUF7503"/>
</dbReference>
<gene>
    <name evidence="1" type="ORF">GCM10009019_19590</name>
</gene>
<organism evidence="1 2">
    <name type="scientific">Salarchaeum japonicum</name>
    <dbReference type="NCBI Taxonomy" id="555573"/>
    <lineage>
        <taxon>Archaea</taxon>
        <taxon>Methanobacteriati</taxon>
        <taxon>Methanobacteriota</taxon>
        <taxon>Stenosarchaea group</taxon>
        <taxon>Halobacteria</taxon>
        <taxon>Halobacteriales</taxon>
        <taxon>Halobacteriaceae</taxon>
    </lineage>
</organism>
<dbReference type="GeneID" id="68573359"/>
<evidence type="ECO:0000313" key="1">
    <source>
        <dbReference type="EMBL" id="GAA0655829.1"/>
    </source>
</evidence>
<accession>A0AAV3T1P4</accession>